<keyword evidence="1" id="KW-1133">Transmembrane helix</keyword>
<keyword evidence="1" id="KW-0812">Transmembrane</keyword>
<keyword evidence="1" id="KW-0472">Membrane</keyword>
<keyword evidence="3" id="KW-1185">Reference proteome</keyword>
<evidence type="ECO:0000313" key="3">
    <source>
        <dbReference type="Proteomes" id="UP000219111"/>
    </source>
</evidence>
<feature type="transmembrane region" description="Helical" evidence="1">
    <location>
        <begin position="42"/>
        <end position="63"/>
    </location>
</feature>
<feature type="transmembrane region" description="Helical" evidence="1">
    <location>
        <begin position="100"/>
        <end position="119"/>
    </location>
</feature>
<evidence type="ECO:0000313" key="2">
    <source>
        <dbReference type="EMBL" id="SOC13005.1"/>
    </source>
</evidence>
<gene>
    <name evidence="2" type="ORF">SAMN05877831_11090</name>
</gene>
<name>A0A285SWH6_9RHOB</name>
<sequence>MSDTPMIKNFTDPLKITALLLPFLVFFADLSGMSNLTLGWGPVIAITIGLLALCRFLDVVVGADERPMTAERARVAIWVFLMMLDLVALIFAMMQPGLTWLVAALAVTFGFVGILGPGLKKRG</sequence>
<protein>
    <submittedName>
        <fullName evidence="2">Uncharacterized protein</fullName>
    </submittedName>
</protein>
<dbReference type="EMBL" id="OBMT01000010">
    <property type="protein sequence ID" value="SOC13005.1"/>
    <property type="molecule type" value="Genomic_DNA"/>
</dbReference>
<dbReference type="Proteomes" id="UP000219111">
    <property type="component" value="Unassembled WGS sequence"/>
</dbReference>
<accession>A0A285SWH6</accession>
<evidence type="ECO:0000256" key="1">
    <source>
        <dbReference type="SAM" id="Phobius"/>
    </source>
</evidence>
<feature type="transmembrane region" description="Helical" evidence="1">
    <location>
        <begin position="75"/>
        <end position="94"/>
    </location>
</feature>
<dbReference type="OrthoDB" id="7688667at2"/>
<reference evidence="3" key="1">
    <citation type="submission" date="2017-08" db="EMBL/GenBank/DDBJ databases">
        <authorList>
            <person name="Varghese N."/>
            <person name="Submissions S."/>
        </authorList>
    </citation>
    <scope>NUCLEOTIDE SEQUENCE [LARGE SCALE GENOMIC DNA]</scope>
    <source>
        <strain evidence="3">JA276</strain>
    </source>
</reference>
<organism evidence="2 3">
    <name type="scientific">Rhodobacter maris</name>
    <dbReference type="NCBI Taxonomy" id="446682"/>
    <lineage>
        <taxon>Bacteria</taxon>
        <taxon>Pseudomonadati</taxon>
        <taxon>Pseudomonadota</taxon>
        <taxon>Alphaproteobacteria</taxon>
        <taxon>Rhodobacterales</taxon>
        <taxon>Rhodobacter group</taxon>
        <taxon>Rhodobacter</taxon>
    </lineage>
</organism>
<dbReference type="AlphaFoldDB" id="A0A285SWH6"/>
<proteinExistence type="predicted"/>
<dbReference type="RefSeq" id="WP_097070684.1">
    <property type="nucleotide sequence ID" value="NZ_OBMT01000010.1"/>
</dbReference>